<evidence type="ECO:0000313" key="2">
    <source>
        <dbReference type="EMBL" id="JAT57754.1"/>
    </source>
</evidence>
<sequence>MINHMMKFGGLPRHYLVGLWSPKAWQSGLKSRRWLVGRLNRFALLITGKASHSGCGAVYRFSVFCARVARAQGLPGLQLYLKACTVLFQRAVAGIPVGGHSLGVAVSVTGRGFPRIIPQDHRKRILNGDKSLVRLWLSLFMIYRIIEVRARVNVDSILEVMKSRGPREAWDSWVPVFVDMLGRQSRFFREDCSPLKFRREGSLGSVVGVPRSMKIVKPEFENSFYPMISSGPSSVDGCTAMSNMFKDACSLSRSPLAEIVIDLSRLIGFPMIERGLIGASLVDPRTLQWPLYPGVDPSVGPIGRLSFKYEPGKVRIFAMVDFWSQSLLRPIHRVLMRILGSLSVGDFRIDGTMDQGSTFQYILDSRAPAYWSFDLSAATDRFPVWAQKSMMKGLFGEEFSRLWTEVLVGRDYVFPAVRSGRAKGKYSSVLTAPYGKLVGSGPPGLGKLRYSVGQPMGAYSSWATFSLCHHALVQWASFRCTGRREWFLRYGLLGDDVVIFDRVVAREYLKLCRKLGLDISLTKSLPQSKVSFEFAKRFGLEGCDVSPLSFREFAIANQSLTAMVELASHLSKSVRLSSVLRSLGYGYRAVGSLAKLLSALPRRLRRTVVALRQPNAVYGVKHWEAWLSLQRGVGFSVLQDVAVQAAIQSIKDYYRAEVQRVLDDFKVFNKTKERIWVELYARKPDPHGIILGEDVSRVVEHSIMSRVVQRLMEVEDRTQELVAGTLSDVYGAYRALLEELEALRTVRDLYARPKARDPKFLYKELLLWERLRRVVVKAEARQDSRVVSGDPEGTPMMPVETAKVPRRPRPGYEECIF</sequence>
<evidence type="ECO:0000256" key="1">
    <source>
        <dbReference type="SAM" id="MobiDB-lite"/>
    </source>
</evidence>
<gene>
    <name evidence="2" type="primary">RDRP_28</name>
    <name evidence="2" type="ORF">g.104137</name>
</gene>
<dbReference type="AlphaFoldDB" id="A0A1D1YT17"/>
<dbReference type="PANTHER" id="PTHR34456:SF13">
    <property type="entry name" value="REVERSE TRANSCRIPTASE DOMAIN-CONTAINING PROTEIN"/>
    <property type="match status" value="1"/>
</dbReference>
<dbReference type="InterPro" id="IPR008686">
    <property type="entry name" value="RNA_pol_mitovir"/>
</dbReference>
<name>A0A1D1YT17_9ARAE</name>
<feature type="region of interest" description="Disordered" evidence="1">
    <location>
        <begin position="786"/>
        <end position="806"/>
    </location>
</feature>
<keyword evidence="2" id="KW-0696">RNA-directed RNA polymerase</keyword>
<keyword evidence="2" id="KW-0548">Nucleotidyltransferase</keyword>
<dbReference type="SUPFAM" id="SSF56672">
    <property type="entry name" value="DNA/RNA polymerases"/>
    <property type="match status" value="1"/>
</dbReference>
<keyword evidence="2" id="KW-0808">Transferase</keyword>
<organism evidence="2">
    <name type="scientific">Anthurium amnicola</name>
    <dbReference type="NCBI Taxonomy" id="1678845"/>
    <lineage>
        <taxon>Eukaryota</taxon>
        <taxon>Viridiplantae</taxon>
        <taxon>Streptophyta</taxon>
        <taxon>Embryophyta</taxon>
        <taxon>Tracheophyta</taxon>
        <taxon>Spermatophyta</taxon>
        <taxon>Magnoliopsida</taxon>
        <taxon>Liliopsida</taxon>
        <taxon>Araceae</taxon>
        <taxon>Pothoideae</taxon>
        <taxon>Potheae</taxon>
        <taxon>Anthurium</taxon>
    </lineage>
</organism>
<dbReference type="EMBL" id="GDJX01010182">
    <property type="protein sequence ID" value="JAT57754.1"/>
    <property type="molecule type" value="Transcribed_RNA"/>
</dbReference>
<dbReference type="PANTHER" id="PTHR34456">
    <property type="entry name" value="MITOVIRUS RNA-DEPENDENT RNA POLYMERASE"/>
    <property type="match status" value="1"/>
</dbReference>
<accession>A0A1D1YT17</accession>
<dbReference type="GO" id="GO:0003968">
    <property type="term" value="F:RNA-directed RNA polymerase activity"/>
    <property type="evidence" value="ECO:0007669"/>
    <property type="project" value="UniProtKB-KW"/>
</dbReference>
<dbReference type="Pfam" id="PF05919">
    <property type="entry name" value="Mitovir_RNA_pol"/>
    <property type="match status" value="1"/>
</dbReference>
<protein>
    <submittedName>
        <fullName evidence="2">RNA-directed RNA polymerase</fullName>
    </submittedName>
</protein>
<proteinExistence type="predicted"/>
<reference evidence="2" key="1">
    <citation type="submission" date="2015-07" db="EMBL/GenBank/DDBJ databases">
        <title>Transcriptome Assembly of Anthurium amnicola.</title>
        <authorList>
            <person name="Suzuki J."/>
        </authorList>
    </citation>
    <scope>NUCLEOTIDE SEQUENCE</scope>
</reference>
<dbReference type="InterPro" id="IPR043502">
    <property type="entry name" value="DNA/RNA_pol_sf"/>
</dbReference>